<organism evidence="3 4">
    <name type="scientific">Streptomyces paludis</name>
    <dbReference type="NCBI Taxonomy" id="2282738"/>
    <lineage>
        <taxon>Bacteria</taxon>
        <taxon>Bacillati</taxon>
        <taxon>Actinomycetota</taxon>
        <taxon>Actinomycetes</taxon>
        <taxon>Kitasatosporales</taxon>
        <taxon>Streptomycetaceae</taxon>
        <taxon>Streptomyces</taxon>
    </lineage>
</organism>
<gene>
    <name evidence="3" type="ORF">DVK44_08590</name>
</gene>
<dbReference type="OrthoDB" id="614750at2"/>
<dbReference type="Gene3D" id="2.60.40.10">
    <property type="entry name" value="Immunoglobulins"/>
    <property type="match status" value="1"/>
</dbReference>
<dbReference type="EMBL" id="CP031194">
    <property type="protein sequence ID" value="AXG77745.1"/>
    <property type="molecule type" value="Genomic_DNA"/>
</dbReference>
<keyword evidence="4" id="KW-1185">Reference proteome</keyword>
<dbReference type="Pfam" id="PF16640">
    <property type="entry name" value="Big_3_5"/>
    <property type="match status" value="1"/>
</dbReference>
<dbReference type="Gene3D" id="2.60.40.2700">
    <property type="match status" value="2"/>
</dbReference>
<accession>A0A345HM21</accession>
<feature type="chain" id="PRO_5038742993" description="Ig-like domain-containing protein" evidence="1">
    <location>
        <begin position="32"/>
        <end position="442"/>
    </location>
</feature>
<name>A0A345HM21_9ACTN</name>
<dbReference type="InterPro" id="IPR032109">
    <property type="entry name" value="Big_3_5"/>
</dbReference>
<evidence type="ECO:0000256" key="1">
    <source>
        <dbReference type="SAM" id="SignalP"/>
    </source>
</evidence>
<feature type="domain" description="Ig-like" evidence="2">
    <location>
        <begin position="268"/>
        <end position="349"/>
    </location>
</feature>
<keyword evidence="1" id="KW-0732">Signal</keyword>
<dbReference type="PROSITE" id="PS50835">
    <property type="entry name" value="IG_LIKE"/>
    <property type="match status" value="1"/>
</dbReference>
<evidence type="ECO:0000313" key="4">
    <source>
        <dbReference type="Proteomes" id="UP000253868"/>
    </source>
</evidence>
<feature type="signal peptide" evidence="1">
    <location>
        <begin position="1"/>
        <end position="31"/>
    </location>
</feature>
<dbReference type="InterPro" id="IPR013783">
    <property type="entry name" value="Ig-like_fold"/>
</dbReference>
<protein>
    <recommendedName>
        <fullName evidence="2">Ig-like domain-containing protein</fullName>
    </recommendedName>
</protein>
<evidence type="ECO:0000259" key="2">
    <source>
        <dbReference type="PROSITE" id="PS50835"/>
    </source>
</evidence>
<dbReference type="Proteomes" id="UP000253868">
    <property type="component" value="Chromosome"/>
</dbReference>
<dbReference type="GO" id="GO:0005975">
    <property type="term" value="P:carbohydrate metabolic process"/>
    <property type="evidence" value="ECO:0007669"/>
    <property type="project" value="UniProtKB-ARBA"/>
</dbReference>
<evidence type="ECO:0000313" key="3">
    <source>
        <dbReference type="EMBL" id="AXG77745.1"/>
    </source>
</evidence>
<sequence>MNPLISSAARAPRKLLSALLTCATAATVVIAGPVLIGASTAHADTLGTLAVTPATGTDTSSVALTTSGSCPEVADYLIVKVAGKGFPAEGQNVVGNSETSIYPTSGAGYEVPLTETMRDYASTAGFKTLEGRYDFTVTCRKAFGDTTYGDFTGSLWFTSDTTYQNTAPAQATTASLTAAPAGPVTEGTSVKLTAKVAPATAAGTVRFLDGTAQLGSPVTVSGGTASLATTALKAGTHALKAQFTPAEPAEFTGSTSSAVSLKVTVRAPSVTSKPKVTGTAKVGSKVSCDVTFGGATSVAYQWLRDAKAIGGATARTRVLDAADRTHKVSCRATGTNAGGSTPATSPAVTVATGPALKATKAPVITGTAKVGKKLTAKAGTWTPAATSYGYVWKRDGKAIKNATKPTYTAAKADKGRKITVTVTAKRAGYANGTGTTKPVKVS</sequence>
<reference evidence="4" key="1">
    <citation type="submission" date="2018-07" db="EMBL/GenBank/DDBJ databases">
        <authorList>
            <person name="Zhao J."/>
        </authorList>
    </citation>
    <scope>NUCLEOTIDE SEQUENCE [LARGE SCALE GENOMIC DNA]</scope>
    <source>
        <strain evidence="4">GSSD-12</strain>
    </source>
</reference>
<dbReference type="KEGG" id="spad:DVK44_08590"/>
<dbReference type="RefSeq" id="WP_114659112.1">
    <property type="nucleotide sequence ID" value="NZ_CP031194.1"/>
</dbReference>
<proteinExistence type="predicted"/>
<dbReference type="InterPro" id="IPR007110">
    <property type="entry name" value="Ig-like_dom"/>
</dbReference>
<dbReference type="AlphaFoldDB" id="A0A345HM21"/>